<sequence length="28" mass="3283">MFSQVITVWRAQRSLYLNLPNCVCLKKA</sequence>
<organism evidence="1">
    <name type="scientific">Anguilla anguilla</name>
    <name type="common">European freshwater eel</name>
    <name type="synonym">Muraena anguilla</name>
    <dbReference type="NCBI Taxonomy" id="7936"/>
    <lineage>
        <taxon>Eukaryota</taxon>
        <taxon>Metazoa</taxon>
        <taxon>Chordata</taxon>
        <taxon>Craniata</taxon>
        <taxon>Vertebrata</taxon>
        <taxon>Euteleostomi</taxon>
        <taxon>Actinopterygii</taxon>
        <taxon>Neopterygii</taxon>
        <taxon>Teleostei</taxon>
        <taxon>Anguilliformes</taxon>
        <taxon>Anguillidae</taxon>
        <taxon>Anguilla</taxon>
    </lineage>
</organism>
<protein>
    <submittedName>
        <fullName evidence="1">Uncharacterized protein</fullName>
    </submittedName>
</protein>
<reference evidence="1" key="2">
    <citation type="journal article" date="2015" name="Fish Shellfish Immunol.">
        <title>Early steps in the European eel (Anguilla anguilla)-Vibrio vulnificus interaction in the gills: Role of the RtxA13 toxin.</title>
        <authorList>
            <person name="Callol A."/>
            <person name="Pajuelo D."/>
            <person name="Ebbesson L."/>
            <person name="Teles M."/>
            <person name="MacKenzie S."/>
            <person name="Amaro C."/>
        </authorList>
    </citation>
    <scope>NUCLEOTIDE SEQUENCE</scope>
</reference>
<dbReference type="EMBL" id="GBXM01064137">
    <property type="protein sequence ID" value="JAH44440.1"/>
    <property type="molecule type" value="Transcribed_RNA"/>
</dbReference>
<dbReference type="AlphaFoldDB" id="A0A0E9SUX3"/>
<proteinExistence type="predicted"/>
<reference evidence="1" key="1">
    <citation type="submission" date="2014-11" db="EMBL/GenBank/DDBJ databases">
        <authorList>
            <person name="Amaro Gonzalez C."/>
        </authorList>
    </citation>
    <scope>NUCLEOTIDE SEQUENCE</scope>
</reference>
<accession>A0A0E9SUX3</accession>
<name>A0A0E9SUX3_ANGAN</name>
<evidence type="ECO:0000313" key="1">
    <source>
        <dbReference type="EMBL" id="JAH44440.1"/>
    </source>
</evidence>